<comment type="similarity">
    <text evidence="1">Belongs to the ParB family.</text>
</comment>
<proteinExistence type="inferred from homology"/>
<evidence type="ECO:0000259" key="2">
    <source>
        <dbReference type="SMART" id="SM00470"/>
    </source>
</evidence>
<dbReference type="Proteomes" id="UP000034798">
    <property type="component" value="Unassembled WGS sequence"/>
</dbReference>
<gene>
    <name evidence="3" type="ORF">UR91_C0002G0001</name>
</gene>
<dbReference type="InterPro" id="IPR050336">
    <property type="entry name" value="Chromosome_partition/occlusion"/>
</dbReference>
<dbReference type="AlphaFoldDB" id="A0A0G0D8E1"/>
<dbReference type="GO" id="GO:0045881">
    <property type="term" value="P:positive regulation of sporulation resulting in formation of a cellular spore"/>
    <property type="evidence" value="ECO:0007669"/>
    <property type="project" value="TreeGrafter"/>
</dbReference>
<dbReference type="Gene3D" id="3.90.1530.10">
    <property type="entry name" value="Conserved hypothetical protein from pyrococcus furiosus pfu- 392566-001, ParB domain"/>
    <property type="match status" value="1"/>
</dbReference>
<dbReference type="GO" id="GO:0005694">
    <property type="term" value="C:chromosome"/>
    <property type="evidence" value="ECO:0007669"/>
    <property type="project" value="TreeGrafter"/>
</dbReference>
<comment type="caution">
    <text evidence="3">The sequence shown here is derived from an EMBL/GenBank/DDBJ whole genome shotgun (WGS) entry which is preliminary data.</text>
</comment>
<sequence length="122" mass="13878">MSNLYSNSIFWVDTDKIKPNPYQPRRDFDEVRLQDLADSIKQYGVLQPLTVSRVEVEKEGGGLLTEYELIAGERRLRAAILAHVSQVPVIIRTGDTAIMKLELAIIENLQREDLNVVDRARA</sequence>
<dbReference type="CDD" id="cd16393">
    <property type="entry name" value="SPO0J_N"/>
    <property type="match status" value="1"/>
</dbReference>
<dbReference type="GO" id="GO:0007059">
    <property type="term" value="P:chromosome segregation"/>
    <property type="evidence" value="ECO:0007669"/>
    <property type="project" value="TreeGrafter"/>
</dbReference>
<dbReference type="PANTHER" id="PTHR33375:SF1">
    <property type="entry name" value="CHROMOSOME-PARTITIONING PROTEIN PARB-RELATED"/>
    <property type="match status" value="1"/>
</dbReference>
<dbReference type="EMBL" id="LBQZ01000002">
    <property type="protein sequence ID" value="KKP89573.1"/>
    <property type="molecule type" value="Genomic_DNA"/>
</dbReference>
<reference evidence="3 4" key="1">
    <citation type="journal article" date="2015" name="Nature">
        <title>rRNA introns, odd ribosomes, and small enigmatic genomes across a large radiation of phyla.</title>
        <authorList>
            <person name="Brown C.T."/>
            <person name="Hug L.A."/>
            <person name="Thomas B.C."/>
            <person name="Sharon I."/>
            <person name="Castelle C.J."/>
            <person name="Singh A."/>
            <person name="Wilkins M.J."/>
            <person name="Williams K.H."/>
            <person name="Banfield J.F."/>
        </authorList>
    </citation>
    <scope>NUCLEOTIDE SEQUENCE [LARGE SCALE GENOMIC DNA]</scope>
</reference>
<evidence type="ECO:0000313" key="4">
    <source>
        <dbReference type="Proteomes" id="UP000034798"/>
    </source>
</evidence>
<dbReference type="SUPFAM" id="SSF110849">
    <property type="entry name" value="ParB/Sulfiredoxin"/>
    <property type="match status" value="1"/>
</dbReference>
<dbReference type="InterPro" id="IPR004437">
    <property type="entry name" value="ParB/RepB/Spo0J"/>
</dbReference>
<accession>A0A0G0D8E1</accession>
<dbReference type="InterPro" id="IPR036086">
    <property type="entry name" value="ParB/Sulfiredoxin_sf"/>
</dbReference>
<name>A0A0G0D8E1_9BACT</name>
<protein>
    <submittedName>
        <fullName evidence="3">ParB-like protein partition protein</fullName>
    </submittedName>
</protein>
<feature type="non-terminal residue" evidence="3">
    <location>
        <position position="122"/>
    </location>
</feature>
<dbReference type="PANTHER" id="PTHR33375">
    <property type="entry name" value="CHROMOSOME-PARTITIONING PROTEIN PARB-RELATED"/>
    <property type="match status" value="1"/>
</dbReference>
<dbReference type="SMART" id="SM00470">
    <property type="entry name" value="ParB"/>
    <property type="match status" value="1"/>
</dbReference>
<dbReference type="InterPro" id="IPR003115">
    <property type="entry name" value="ParB_N"/>
</dbReference>
<evidence type="ECO:0000256" key="1">
    <source>
        <dbReference type="ARBA" id="ARBA00006295"/>
    </source>
</evidence>
<evidence type="ECO:0000313" key="3">
    <source>
        <dbReference type="EMBL" id="KKP89573.1"/>
    </source>
</evidence>
<dbReference type="GO" id="GO:0003677">
    <property type="term" value="F:DNA binding"/>
    <property type="evidence" value="ECO:0007669"/>
    <property type="project" value="InterPro"/>
</dbReference>
<organism evidence="3 4">
    <name type="scientific">Candidatus Nomurabacteria bacterium GW2011_GWC2_35_8</name>
    <dbReference type="NCBI Taxonomy" id="1618752"/>
    <lineage>
        <taxon>Bacteria</taxon>
        <taxon>Candidatus Nomuraibacteriota</taxon>
    </lineage>
</organism>
<feature type="domain" description="ParB-like N-terminal" evidence="2">
    <location>
        <begin position="10"/>
        <end position="109"/>
    </location>
</feature>
<dbReference type="Pfam" id="PF02195">
    <property type="entry name" value="ParB_N"/>
    <property type="match status" value="1"/>
</dbReference>
<dbReference type="NCBIfam" id="TIGR00180">
    <property type="entry name" value="parB_part"/>
    <property type="match status" value="1"/>
</dbReference>